<comment type="similarity">
    <text evidence="10">Belongs to the PlsY family.</text>
</comment>
<sequence>MPTYDGLAAIWESSSTMVQVLLVLLAAVIGYCVGMLNPATGIARLRGTDLSAVGSGNPGATNAGRAFGWKVGVVVGVLDILKGYVVVVGFEAFGLHVPALVAGLAAVLGHVTSPLLRGKGGKGVATSFGAILAVQPIWAVPVLVVFGIAWAITRRIGLASVAGCLMLVPAALWFDDPTSDVVFAALLTILVVVRHRKNLQAAVTRS</sequence>
<feature type="transmembrane region" description="Helical" evidence="10">
    <location>
        <begin position="16"/>
        <end position="36"/>
    </location>
</feature>
<evidence type="ECO:0000256" key="8">
    <source>
        <dbReference type="ARBA" id="ARBA00023209"/>
    </source>
</evidence>
<evidence type="ECO:0000256" key="2">
    <source>
        <dbReference type="ARBA" id="ARBA00022516"/>
    </source>
</evidence>
<comment type="catalytic activity">
    <reaction evidence="10">
        <text>an acyl phosphate + sn-glycerol 3-phosphate = a 1-acyl-sn-glycero-3-phosphate + phosphate</text>
        <dbReference type="Rhea" id="RHEA:34075"/>
        <dbReference type="ChEBI" id="CHEBI:43474"/>
        <dbReference type="ChEBI" id="CHEBI:57597"/>
        <dbReference type="ChEBI" id="CHEBI:57970"/>
        <dbReference type="ChEBI" id="CHEBI:59918"/>
        <dbReference type="EC" id="2.3.1.275"/>
    </reaction>
</comment>
<evidence type="ECO:0000256" key="7">
    <source>
        <dbReference type="ARBA" id="ARBA00023136"/>
    </source>
</evidence>
<comment type="caution">
    <text evidence="11">The sequence shown here is derived from an EMBL/GenBank/DDBJ whole genome shotgun (WGS) entry which is preliminary data.</text>
</comment>
<proteinExistence type="inferred from homology"/>
<dbReference type="PANTHER" id="PTHR30309:SF0">
    <property type="entry name" value="GLYCEROL-3-PHOSPHATE ACYLTRANSFERASE-RELATED"/>
    <property type="match status" value="1"/>
</dbReference>
<organism evidence="11 12">
    <name type="scientific">Longivirga aurantiaca</name>
    <dbReference type="NCBI Taxonomy" id="1837743"/>
    <lineage>
        <taxon>Bacteria</taxon>
        <taxon>Bacillati</taxon>
        <taxon>Actinomycetota</taxon>
        <taxon>Actinomycetes</taxon>
        <taxon>Sporichthyales</taxon>
        <taxon>Sporichthyaceae</taxon>
        <taxon>Longivirga</taxon>
    </lineage>
</organism>
<evidence type="ECO:0000256" key="3">
    <source>
        <dbReference type="ARBA" id="ARBA00022679"/>
    </source>
</evidence>
<evidence type="ECO:0000313" key="11">
    <source>
        <dbReference type="EMBL" id="MFC6239069.1"/>
    </source>
</evidence>
<feature type="transmembrane region" description="Helical" evidence="10">
    <location>
        <begin position="128"/>
        <end position="149"/>
    </location>
</feature>
<name>A0ABW1T3P2_9ACTN</name>
<reference evidence="12" key="1">
    <citation type="journal article" date="2019" name="Int. J. Syst. Evol. Microbiol.">
        <title>The Global Catalogue of Microorganisms (GCM) 10K type strain sequencing project: providing services to taxonomists for standard genome sequencing and annotation.</title>
        <authorList>
            <consortium name="The Broad Institute Genomics Platform"/>
            <consortium name="The Broad Institute Genome Sequencing Center for Infectious Disease"/>
            <person name="Wu L."/>
            <person name="Ma J."/>
        </authorList>
    </citation>
    <scope>NUCLEOTIDE SEQUENCE [LARGE SCALE GENOMIC DNA]</scope>
    <source>
        <strain evidence="12">CGMCC 4.7317</strain>
    </source>
</reference>
<evidence type="ECO:0000256" key="9">
    <source>
        <dbReference type="ARBA" id="ARBA00023264"/>
    </source>
</evidence>
<keyword evidence="9 10" id="KW-1208">Phospholipid metabolism</keyword>
<dbReference type="EMBL" id="JBHSTI010000008">
    <property type="protein sequence ID" value="MFC6239069.1"/>
    <property type="molecule type" value="Genomic_DNA"/>
</dbReference>
<evidence type="ECO:0000256" key="1">
    <source>
        <dbReference type="ARBA" id="ARBA00022475"/>
    </source>
</evidence>
<feature type="transmembrane region" description="Helical" evidence="10">
    <location>
        <begin position="156"/>
        <end position="174"/>
    </location>
</feature>
<comment type="function">
    <text evidence="10">Catalyzes the transfer of an acyl group from acyl-phosphate (acyl-PO(4)) to glycerol-3-phosphate (G3P) to form lysophosphatidic acid (LPA). This enzyme utilizes acyl-phosphate as fatty acyl donor, but not acyl-CoA or acyl-ACP.</text>
</comment>
<keyword evidence="5 10" id="KW-1133">Transmembrane helix</keyword>
<evidence type="ECO:0000256" key="5">
    <source>
        <dbReference type="ARBA" id="ARBA00022989"/>
    </source>
</evidence>
<dbReference type="PANTHER" id="PTHR30309">
    <property type="entry name" value="INNER MEMBRANE PROTEIN YGIH"/>
    <property type="match status" value="1"/>
</dbReference>
<keyword evidence="3 10" id="KW-0808">Transferase</keyword>
<evidence type="ECO:0000256" key="10">
    <source>
        <dbReference type="HAMAP-Rule" id="MF_01043"/>
    </source>
</evidence>
<dbReference type="InterPro" id="IPR003811">
    <property type="entry name" value="G3P_acylTferase_PlsY"/>
</dbReference>
<dbReference type="HAMAP" id="MF_01043">
    <property type="entry name" value="PlsY"/>
    <property type="match status" value="1"/>
</dbReference>
<dbReference type="EC" id="2.3.1.275" evidence="10"/>
<keyword evidence="8 10" id="KW-0594">Phospholipid biosynthesis</keyword>
<dbReference type="Proteomes" id="UP001596138">
    <property type="component" value="Unassembled WGS sequence"/>
</dbReference>
<comment type="subunit">
    <text evidence="10">Probably interacts with PlsX.</text>
</comment>
<dbReference type="GO" id="GO:0016746">
    <property type="term" value="F:acyltransferase activity"/>
    <property type="evidence" value="ECO:0007669"/>
    <property type="project" value="UniProtKB-KW"/>
</dbReference>
<dbReference type="Pfam" id="PF02660">
    <property type="entry name" value="G3P_acyltransf"/>
    <property type="match status" value="1"/>
</dbReference>
<gene>
    <name evidence="10" type="primary">plsY</name>
    <name evidence="11" type="ORF">ACFQGU_14380</name>
</gene>
<evidence type="ECO:0000256" key="6">
    <source>
        <dbReference type="ARBA" id="ARBA00023098"/>
    </source>
</evidence>
<protein>
    <recommendedName>
        <fullName evidence="10">Glycerol-3-phosphate acyltransferase</fullName>
    </recommendedName>
    <alternativeName>
        <fullName evidence="10">Acyl-PO4 G3P acyltransferase</fullName>
    </alternativeName>
    <alternativeName>
        <fullName evidence="10">Acyl-phosphate--glycerol-3-phosphate acyltransferase</fullName>
    </alternativeName>
    <alternativeName>
        <fullName evidence="10">G3P acyltransferase</fullName>
        <shortName evidence="10">GPAT</shortName>
        <ecNumber evidence="10">2.3.1.275</ecNumber>
    </alternativeName>
    <alternativeName>
        <fullName evidence="10">Lysophosphatidic acid synthase</fullName>
        <shortName evidence="10">LPA synthase</shortName>
    </alternativeName>
</protein>
<dbReference type="RefSeq" id="WP_386767819.1">
    <property type="nucleotide sequence ID" value="NZ_JBHSTI010000008.1"/>
</dbReference>
<comment type="pathway">
    <text evidence="10">Lipid metabolism; phospholipid metabolism.</text>
</comment>
<keyword evidence="6 10" id="KW-0443">Lipid metabolism</keyword>
<keyword evidence="2 10" id="KW-0444">Lipid biosynthesis</keyword>
<keyword evidence="11" id="KW-0012">Acyltransferase</keyword>
<feature type="transmembrane region" description="Helical" evidence="10">
    <location>
        <begin position="180"/>
        <end position="196"/>
    </location>
</feature>
<dbReference type="SMART" id="SM01207">
    <property type="entry name" value="G3P_acyltransf"/>
    <property type="match status" value="1"/>
</dbReference>
<keyword evidence="1 10" id="KW-1003">Cell membrane</keyword>
<keyword evidence="12" id="KW-1185">Reference proteome</keyword>
<comment type="subcellular location">
    <subcellularLocation>
        <location evidence="10">Cell membrane</location>
        <topology evidence="10">Multi-pass membrane protein</topology>
    </subcellularLocation>
</comment>
<keyword evidence="7 10" id="KW-0472">Membrane</keyword>
<feature type="transmembrane region" description="Helical" evidence="10">
    <location>
        <begin position="84"/>
        <end position="108"/>
    </location>
</feature>
<keyword evidence="4 10" id="KW-0812">Transmembrane</keyword>
<evidence type="ECO:0000256" key="4">
    <source>
        <dbReference type="ARBA" id="ARBA00022692"/>
    </source>
</evidence>
<evidence type="ECO:0000313" key="12">
    <source>
        <dbReference type="Proteomes" id="UP001596138"/>
    </source>
</evidence>
<accession>A0ABW1T3P2</accession>